<protein>
    <recommendedName>
        <fullName evidence="9">GDP-fucose protein O-fucosyltransferase 2</fullName>
        <ecNumber evidence="3">2.4.1.221</ecNumber>
    </recommendedName>
    <alternativeName>
        <fullName evidence="10">Peptide-O-fucosyltransferase 2</fullName>
    </alternativeName>
</protein>
<evidence type="ECO:0000256" key="11">
    <source>
        <dbReference type="ARBA" id="ARBA00047273"/>
    </source>
</evidence>
<evidence type="ECO:0000256" key="3">
    <source>
        <dbReference type="ARBA" id="ARBA00012196"/>
    </source>
</evidence>
<keyword evidence="4" id="KW-0808">Transferase</keyword>
<dbReference type="PANTHER" id="PTHR13398">
    <property type="entry name" value="GDP-FUCOSE PROTEIN O-FUCOSYLTRANSFERASE 2"/>
    <property type="match status" value="1"/>
</dbReference>
<dbReference type="InterPro" id="IPR045130">
    <property type="entry name" value="OFUT2-like"/>
</dbReference>
<evidence type="ECO:0000256" key="8">
    <source>
        <dbReference type="ARBA" id="ARBA00025803"/>
    </source>
</evidence>
<dbReference type="EC" id="2.4.1.221" evidence="3"/>
<dbReference type="Gene3D" id="3.40.50.11340">
    <property type="match status" value="1"/>
</dbReference>
<evidence type="ECO:0000256" key="1">
    <source>
        <dbReference type="ARBA" id="ARBA00004240"/>
    </source>
</evidence>
<dbReference type="Proteomes" id="UP000694865">
    <property type="component" value="Unplaced"/>
</dbReference>
<dbReference type="Pfam" id="PF10250">
    <property type="entry name" value="O-FucT"/>
    <property type="match status" value="1"/>
</dbReference>
<dbReference type="GeneID" id="102808223"/>
<evidence type="ECO:0000256" key="4">
    <source>
        <dbReference type="ARBA" id="ARBA00022679"/>
    </source>
</evidence>
<evidence type="ECO:0000313" key="14">
    <source>
        <dbReference type="Proteomes" id="UP000694865"/>
    </source>
</evidence>
<evidence type="ECO:0000256" key="6">
    <source>
        <dbReference type="ARBA" id="ARBA00023253"/>
    </source>
</evidence>
<feature type="transmembrane region" description="Helical" evidence="13">
    <location>
        <begin position="12"/>
        <end position="30"/>
    </location>
</feature>
<dbReference type="PANTHER" id="PTHR13398:SF0">
    <property type="entry name" value="GDP-FUCOSE PROTEIN O-FUCOSYLTRANSFERASE 2"/>
    <property type="match status" value="1"/>
</dbReference>
<keyword evidence="13" id="KW-1133">Transmembrane helix</keyword>
<organism evidence="14 15">
    <name type="scientific">Saccoglossus kowalevskii</name>
    <name type="common">Acorn worm</name>
    <dbReference type="NCBI Taxonomy" id="10224"/>
    <lineage>
        <taxon>Eukaryota</taxon>
        <taxon>Metazoa</taxon>
        <taxon>Hemichordata</taxon>
        <taxon>Enteropneusta</taxon>
        <taxon>Harrimaniidae</taxon>
        <taxon>Saccoglossus</taxon>
    </lineage>
</organism>
<comment type="similarity">
    <text evidence="8">Belongs to the glycosyltransferase 68 family.</text>
</comment>
<sequence>MGLSMAEHIRCGIVLYLTILVLSITVFWIFKVTGRMDYIYSEHGRGVYAGKYGAVNEDGGRAYGNLSKGTLLTSTRVRPYYHTRVKTMVDSGSQSKTPSQTEVNAFPAKTFSPRSRTGYLLPVIHKGGQNVQFNSFKKAAAFALLRNRTIVLTPFFFHGGDERGWTIQHWREFNMTFDTAELQKIVPVATLSEFKRECDGKMKALITSHYRIYKANLTLNRLLHLKPVAYNNTVKTSRYVYDKLIFDDEPCLALLLPHYLDMPKKEVSDLIDSHFVRAPIIKRAVDTVLRHACQGGHMMALHWRNRTGETCFHFSAADKVKEKCRKAIPEAAIAAEMVAHSVKWHMEKENTTCLFVAHPHYSKPAIDYFKKVIPGYRVIDSDIARELKAPETDRIKNDMYLMSLFDQEMCYRSKLFLRQRYSSWSDFIEEQRNVIGTSTMRIAQLQGLNGPEFRDYIQWV</sequence>
<name>A0ABM0MEH2_SACKO</name>
<evidence type="ECO:0000256" key="13">
    <source>
        <dbReference type="SAM" id="Phobius"/>
    </source>
</evidence>
<keyword evidence="6" id="KW-0294">Fucose metabolism</keyword>
<keyword evidence="14" id="KW-1185">Reference proteome</keyword>
<keyword evidence="13" id="KW-0472">Membrane</keyword>
<comment type="subcellular location">
    <subcellularLocation>
        <location evidence="1">Endoplasmic reticulum</location>
    </subcellularLocation>
</comment>
<dbReference type="InterPro" id="IPR019378">
    <property type="entry name" value="GDP-Fuc_O-FucTrfase"/>
</dbReference>
<keyword evidence="13" id="KW-0812">Transmembrane</keyword>
<gene>
    <name evidence="15" type="primary">LOC102808223</name>
</gene>
<keyword evidence="7" id="KW-0119">Carbohydrate metabolism</keyword>
<evidence type="ECO:0000256" key="2">
    <source>
        <dbReference type="ARBA" id="ARBA00004922"/>
    </source>
</evidence>
<dbReference type="Gene3D" id="3.40.50.11350">
    <property type="match status" value="1"/>
</dbReference>
<comment type="pathway">
    <text evidence="2">Protein modification; protein glycosylation.</text>
</comment>
<evidence type="ECO:0000313" key="15">
    <source>
        <dbReference type="RefSeq" id="XP_006818413.1"/>
    </source>
</evidence>
<evidence type="ECO:0000256" key="5">
    <source>
        <dbReference type="ARBA" id="ARBA00022824"/>
    </source>
</evidence>
<proteinExistence type="inferred from homology"/>
<accession>A0ABM0MEH2</accession>
<comment type="catalytic activity">
    <reaction evidence="11">
        <text>L-threonyl-[protein] + GDP-beta-L-fucose = 3-O-(alpha-L-fucosyl)-L-threonyl-[protein] + GDP + H(+)</text>
        <dbReference type="Rhea" id="RHEA:70491"/>
        <dbReference type="Rhea" id="RHEA-COMP:11060"/>
        <dbReference type="Rhea" id="RHEA-COMP:17915"/>
        <dbReference type="ChEBI" id="CHEBI:15378"/>
        <dbReference type="ChEBI" id="CHEBI:30013"/>
        <dbReference type="ChEBI" id="CHEBI:57273"/>
        <dbReference type="ChEBI" id="CHEBI:58189"/>
        <dbReference type="ChEBI" id="CHEBI:189631"/>
        <dbReference type="EC" id="2.4.1.221"/>
    </reaction>
    <physiologicalReaction direction="left-to-right" evidence="11">
        <dbReference type="Rhea" id="RHEA:70492"/>
    </physiologicalReaction>
</comment>
<evidence type="ECO:0000256" key="7">
    <source>
        <dbReference type="ARBA" id="ARBA00023277"/>
    </source>
</evidence>
<reference evidence="15" key="1">
    <citation type="submission" date="2025-08" db="UniProtKB">
        <authorList>
            <consortium name="RefSeq"/>
        </authorList>
    </citation>
    <scope>IDENTIFICATION</scope>
    <source>
        <tissue evidence="15">Testes</tissue>
    </source>
</reference>
<dbReference type="CDD" id="cd11296">
    <property type="entry name" value="O-FucT_like"/>
    <property type="match status" value="1"/>
</dbReference>
<comment type="catalytic activity">
    <reaction evidence="12">
        <text>L-seryl-[protein] + GDP-beta-L-fucose = 3-O-(alpha-L-fucosyl)-L-seryl-[protein] + GDP + H(+)</text>
        <dbReference type="Rhea" id="RHEA:63644"/>
        <dbReference type="Rhea" id="RHEA-COMP:9863"/>
        <dbReference type="Rhea" id="RHEA-COMP:17914"/>
        <dbReference type="ChEBI" id="CHEBI:15378"/>
        <dbReference type="ChEBI" id="CHEBI:29999"/>
        <dbReference type="ChEBI" id="CHEBI:57273"/>
        <dbReference type="ChEBI" id="CHEBI:58189"/>
        <dbReference type="ChEBI" id="CHEBI:189632"/>
        <dbReference type="EC" id="2.4.1.221"/>
    </reaction>
    <physiologicalReaction direction="left-to-right" evidence="12">
        <dbReference type="Rhea" id="RHEA:63645"/>
    </physiologicalReaction>
</comment>
<dbReference type="RefSeq" id="XP_006818413.1">
    <property type="nucleotide sequence ID" value="XM_006818350.1"/>
</dbReference>
<evidence type="ECO:0000256" key="10">
    <source>
        <dbReference type="ARBA" id="ARBA00033083"/>
    </source>
</evidence>
<evidence type="ECO:0000256" key="12">
    <source>
        <dbReference type="ARBA" id="ARBA00048647"/>
    </source>
</evidence>
<keyword evidence="5" id="KW-0256">Endoplasmic reticulum</keyword>
<evidence type="ECO:0000256" key="9">
    <source>
        <dbReference type="ARBA" id="ARBA00026232"/>
    </source>
</evidence>